<gene>
    <name evidence="1" type="ORF">HMPREF0658_0982</name>
</gene>
<dbReference type="AlphaFoldDB" id="E0NS31"/>
<evidence type="ECO:0000313" key="2">
    <source>
        <dbReference type="Proteomes" id="UP000004394"/>
    </source>
</evidence>
<comment type="caution">
    <text evidence="1">The sequence shown here is derived from an EMBL/GenBank/DDBJ whole genome shotgun (WGS) entry which is preliminary data.</text>
</comment>
<dbReference type="BioCyc" id="PMAR862515-HMP:GMOO-998-MONOMER"/>
<accession>E0NS31</accession>
<dbReference type="Gene3D" id="3.30.470.10">
    <property type="match status" value="1"/>
</dbReference>
<dbReference type="STRING" id="862515.HMPREF0658_0982"/>
<dbReference type="Proteomes" id="UP000004394">
    <property type="component" value="Unassembled WGS sequence"/>
</dbReference>
<dbReference type="InterPro" id="IPR043132">
    <property type="entry name" value="BCAT-like_C"/>
</dbReference>
<dbReference type="EMBL" id="AEEI01000033">
    <property type="protein sequence ID" value="EFM02089.1"/>
    <property type="molecule type" value="Genomic_DNA"/>
</dbReference>
<dbReference type="InterPro" id="IPR001544">
    <property type="entry name" value="Aminotrans_IV"/>
</dbReference>
<reference evidence="1" key="1">
    <citation type="submission" date="2010-07" db="EMBL/GenBank/DDBJ databases">
        <authorList>
            <person name="Muzny D."/>
            <person name="Qin X."/>
            <person name="Deng J."/>
            <person name="Jiang H."/>
            <person name="Liu Y."/>
            <person name="Qu J."/>
            <person name="Song X.-Z."/>
            <person name="Zhang L."/>
            <person name="Thornton R."/>
            <person name="Coyle M."/>
            <person name="Francisco L."/>
            <person name="Jackson L."/>
            <person name="Javaid M."/>
            <person name="Korchina V."/>
            <person name="Kovar C."/>
            <person name="Mata R."/>
            <person name="Mathew T."/>
            <person name="Ngo R."/>
            <person name="Nguyen L."/>
            <person name="Nguyen N."/>
            <person name="Okwuonu G."/>
            <person name="Ongeri F."/>
            <person name="Pham C."/>
            <person name="Simmons D."/>
            <person name="Wilczek-Boney K."/>
            <person name="Hale W."/>
            <person name="Jakkamsetti A."/>
            <person name="Pham P."/>
            <person name="Ruth R."/>
            <person name="San Lucas F."/>
            <person name="Warren J."/>
            <person name="Zhang J."/>
            <person name="Zhao Z."/>
            <person name="Zhou C."/>
            <person name="Zhu D."/>
            <person name="Lee S."/>
            <person name="Bess C."/>
            <person name="Blankenburg K."/>
            <person name="Forbes L."/>
            <person name="Fu Q."/>
            <person name="Gubbala S."/>
            <person name="Hirani K."/>
            <person name="Jayaseelan J.C."/>
            <person name="Lara F."/>
            <person name="Munidasa M."/>
            <person name="Palculict T."/>
            <person name="Patil S."/>
            <person name="Pu L.-L."/>
            <person name="Saada N."/>
            <person name="Tang L."/>
            <person name="Weissenberger G."/>
            <person name="Zhu Y."/>
            <person name="Hemphill L."/>
            <person name="Shang Y."/>
            <person name="Youmans B."/>
            <person name="Ayvaz T."/>
            <person name="Ross M."/>
            <person name="Santibanez J."/>
            <person name="Aqrawi P."/>
            <person name="Gross S."/>
            <person name="Joshi V."/>
            <person name="Fowler G."/>
            <person name="Nazareth L."/>
            <person name="Reid J."/>
            <person name="Worley K."/>
            <person name="Petrosino J."/>
            <person name="Highlander S."/>
            <person name="Gibbs R."/>
        </authorList>
    </citation>
    <scope>NUCLEOTIDE SEQUENCE [LARGE SCALE GENOMIC DNA]</scope>
    <source>
        <strain evidence="1">DSM 16973</strain>
    </source>
</reference>
<sequence length="205" mass="23482">MCLYIETIRIERGMPQRLPYHVARIERTLRERHGKTAPLPLEEVLKACPAMDERVKARVLYNADGILKTEFQPYRMRLLKSLQLVDGNEADYRYKSADRSLFERLLALKGVCDDVLIVRNGLLTDTSYTNIALYDGYQWFTPATPLLEGTMRASLLDSGMLIEKDILLSDLPHYQYIALFNAMIDMGELVLPISCVHTKKQSLSV</sequence>
<dbReference type="Pfam" id="PF01063">
    <property type="entry name" value="Aminotran_4"/>
    <property type="match status" value="1"/>
</dbReference>
<keyword evidence="2" id="KW-1185">Reference proteome</keyword>
<name>E0NS31_9BACT</name>
<organism evidence="1 2">
    <name type="scientific">Hoylesella marshii DSM 16973 = JCM 13450</name>
    <dbReference type="NCBI Taxonomy" id="862515"/>
    <lineage>
        <taxon>Bacteria</taxon>
        <taxon>Pseudomonadati</taxon>
        <taxon>Bacteroidota</taxon>
        <taxon>Bacteroidia</taxon>
        <taxon>Bacteroidales</taxon>
        <taxon>Prevotellaceae</taxon>
        <taxon>Hoylesella</taxon>
    </lineage>
</organism>
<proteinExistence type="predicted"/>
<dbReference type="eggNOG" id="COG0115">
    <property type="taxonomic scope" value="Bacteria"/>
</dbReference>
<dbReference type="InterPro" id="IPR036038">
    <property type="entry name" value="Aminotransferase-like"/>
</dbReference>
<dbReference type="InterPro" id="IPR043131">
    <property type="entry name" value="BCAT-like_N"/>
</dbReference>
<protein>
    <recommendedName>
        <fullName evidence="3">Aminodeoxychorismate lyase</fullName>
    </recommendedName>
</protein>
<dbReference type="Gene3D" id="3.20.10.10">
    <property type="entry name" value="D-amino Acid Aminotransferase, subunit A, domain 2"/>
    <property type="match status" value="1"/>
</dbReference>
<dbReference type="SUPFAM" id="SSF56752">
    <property type="entry name" value="D-aminoacid aminotransferase-like PLP-dependent enzymes"/>
    <property type="match status" value="1"/>
</dbReference>
<evidence type="ECO:0000313" key="1">
    <source>
        <dbReference type="EMBL" id="EFM02089.1"/>
    </source>
</evidence>
<evidence type="ECO:0008006" key="3">
    <source>
        <dbReference type="Google" id="ProtNLM"/>
    </source>
</evidence>
<dbReference type="GO" id="GO:0003824">
    <property type="term" value="F:catalytic activity"/>
    <property type="evidence" value="ECO:0007669"/>
    <property type="project" value="InterPro"/>
</dbReference>
<dbReference type="HOGENOM" id="CLU_114524_0_0_10"/>
<dbReference type="RefSeq" id="WP_006948904.1">
    <property type="nucleotide sequence ID" value="NZ_GL397214.1"/>
</dbReference>